<proteinExistence type="predicted"/>
<dbReference type="EMBL" id="BAEP01000017">
    <property type="protein sequence ID" value="GAC23148.1"/>
    <property type="molecule type" value="Genomic_DNA"/>
</dbReference>
<evidence type="ECO:0000313" key="1">
    <source>
        <dbReference type="EMBL" id="GAC23148.1"/>
    </source>
</evidence>
<protein>
    <submittedName>
        <fullName evidence="1">Uncharacterized protein</fullName>
    </submittedName>
</protein>
<gene>
    <name evidence="1" type="ORF">GMES_0848</name>
</gene>
<sequence length="59" mass="6654">MSAKNSHVRRVFSALYTQINRAIKGCNNTEILLSPIRHIAVIKMPRLAPILAQILNEID</sequence>
<accession>K6Z2D1</accession>
<dbReference type="AlphaFoldDB" id="K6Z2D1"/>
<comment type="caution">
    <text evidence="1">The sequence shown here is derived from an EMBL/GenBank/DDBJ whole genome shotgun (WGS) entry which is preliminary data.</text>
</comment>
<name>K6Z2D1_9ALTE</name>
<organism evidence="1 2">
    <name type="scientific">Paraglaciecola mesophila KMM 241</name>
    <dbReference type="NCBI Taxonomy" id="1128912"/>
    <lineage>
        <taxon>Bacteria</taxon>
        <taxon>Pseudomonadati</taxon>
        <taxon>Pseudomonadota</taxon>
        <taxon>Gammaproteobacteria</taxon>
        <taxon>Alteromonadales</taxon>
        <taxon>Alteromonadaceae</taxon>
        <taxon>Paraglaciecola</taxon>
    </lineage>
</organism>
<reference evidence="1 2" key="1">
    <citation type="journal article" date="2017" name="Antonie Van Leeuwenhoek">
        <title>Rhizobium rhizosphaerae sp. nov., a novel species isolated from rice rhizosphere.</title>
        <authorList>
            <person name="Zhao J.J."/>
            <person name="Zhang J."/>
            <person name="Zhang R.J."/>
            <person name="Zhang C.W."/>
            <person name="Yin H.Q."/>
            <person name="Zhang X.X."/>
        </authorList>
    </citation>
    <scope>NUCLEOTIDE SEQUENCE [LARGE SCALE GENOMIC DNA]</scope>
    <source>
        <strain evidence="1 2">KMM 241</strain>
    </source>
</reference>
<evidence type="ECO:0000313" key="2">
    <source>
        <dbReference type="Proteomes" id="UP000006263"/>
    </source>
</evidence>
<dbReference type="Proteomes" id="UP000006263">
    <property type="component" value="Unassembled WGS sequence"/>
</dbReference>